<gene>
    <name evidence="7" type="ORF">KC909_04020</name>
</gene>
<dbReference type="InterPro" id="IPR000209">
    <property type="entry name" value="Peptidase_S8/S53_dom"/>
</dbReference>
<keyword evidence="3 5" id="KW-0378">Hydrolase</keyword>
<dbReference type="PRINTS" id="PR00723">
    <property type="entry name" value="SUBTILISIN"/>
</dbReference>
<dbReference type="InterPro" id="IPR036852">
    <property type="entry name" value="Peptidase_S8/S53_dom_sf"/>
</dbReference>
<dbReference type="Pfam" id="PF00082">
    <property type="entry name" value="Peptidase_S8"/>
    <property type="match status" value="1"/>
</dbReference>
<name>A0A955L610_9BACT</name>
<keyword evidence="2 5" id="KW-0645">Protease</keyword>
<protein>
    <submittedName>
        <fullName evidence="7">S8 family serine peptidase</fullName>
    </submittedName>
</protein>
<dbReference type="GO" id="GO:0005615">
    <property type="term" value="C:extracellular space"/>
    <property type="evidence" value="ECO:0007669"/>
    <property type="project" value="TreeGrafter"/>
</dbReference>
<dbReference type="PROSITE" id="PS00137">
    <property type="entry name" value="SUBTILASE_HIS"/>
    <property type="match status" value="1"/>
</dbReference>
<dbReference type="Gene3D" id="3.40.50.200">
    <property type="entry name" value="Peptidase S8/S53 domain"/>
    <property type="match status" value="1"/>
</dbReference>
<dbReference type="EMBL" id="JAGQLK010000080">
    <property type="protein sequence ID" value="MCA9383507.1"/>
    <property type="molecule type" value="Genomic_DNA"/>
</dbReference>
<dbReference type="AlphaFoldDB" id="A0A955L610"/>
<evidence type="ECO:0000259" key="6">
    <source>
        <dbReference type="Pfam" id="PF00082"/>
    </source>
</evidence>
<organism evidence="7 8">
    <name type="scientific">Candidatus Dojkabacteria bacterium</name>
    <dbReference type="NCBI Taxonomy" id="2099670"/>
    <lineage>
        <taxon>Bacteria</taxon>
        <taxon>Candidatus Dojkabacteria</taxon>
    </lineage>
</organism>
<dbReference type="InterPro" id="IPR015500">
    <property type="entry name" value="Peptidase_S8_subtilisin-rel"/>
</dbReference>
<evidence type="ECO:0000256" key="1">
    <source>
        <dbReference type="ARBA" id="ARBA00011073"/>
    </source>
</evidence>
<dbReference type="InterPro" id="IPR050131">
    <property type="entry name" value="Peptidase_S8_subtilisin-like"/>
</dbReference>
<feature type="active site" description="Charge relay system" evidence="5">
    <location>
        <position position="485"/>
    </location>
</feature>
<dbReference type="GO" id="GO:0006508">
    <property type="term" value="P:proteolysis"/>
    <property type="evidence" value="ECO:0007669"/>
    <property type="project" value="UniProtKB-KW"/>
</dbReference>
<dbReference type="InterPro" id="IPR023828">
    <property type="entry name" value="Peptidase_S8_Ser-AS"/>
</dbReference>
<reference evidence="7" key="1">
    <citation type="submission" date="2020-04" db="EMBL/GenBank/DDBJ databases">
        <authorList>
            <person name="Zhang T."/>
        </authorList>
    </citation>
    <scope>NUCLEOTIDE SEQUENCE</scope>
    <source>
        <strain evidence="7">HKST-UBA14</strain>
    </source>
</reference>
<feature type="non-terminal residue" evidence="7">
    <location>
        <position position="842"/>
    </location>
</feature>
<evidence type="ECO:0000313" key="7">
    <source>
        <dbReference type="EMBL" id="MCA9383507.1"/>
    </source>
</evidence>
<evidence type="ECO:0000313" key="8">
    <source>
        <dbReference type="Proteomes" id="UP000783287"/>
    </source>
</evidence>
<sequence>MPRLIMTALKGKIIVATIILVGFATALVVYAARVPQLSQNEIIVAEKISAGEFDATKIIVKYKEEFYDPEEYKLTLGIEDVAVPENIIEDSDQAYHVAETEEEKENVRLKILEYMSKPEIEFAEPNYIRTAMTWSIGATTAVPDDFDNTKHWYYVDGNVPEMWKDQDCPTGGNCGASSNILVAVIDTGLAFESYDDTGATGFAEQEMGVSGGIDYTAVSPEFNTAGGFNLYENSVEAAFGYNGKDDDCNGWIDDIHGFDVYARDSLSFDVETCDELTNTIPNDFSGINDKYLLKQGHPIDTHGHGTLVTGLIAGVVDDGGDMVSPAFNVTILPIAANHHYSLTFDDLMLNTAMAEIVNLEIPVDIINLEIGGPAYSGALETRIDQLVGQEGIAIIAPSGNDSTSGSLQPVTYPAAYDNVIAVGAVNHDDTRSEYSNGGSDLDLVAYVGETNALGSAIYQDTLSCYPCSDTDSFNATAPTTAIGTSFAAPQASAAAAVLLTNNPNLTPYLLKAALINTSTDIGDPGFDDDTGYGVLNFPLVNGFIVKHYYYPFYATGSGSQEWILIVNPDNSEVVNADINIGSSIADNVSINPESNSISKYGVWDGPVDLVTDGTIFTTKRTLLNGSFNEFEGIAEADLATAYYYPFYANGSGGSQEWILVGNPSQESSVNVNIKVGTSVNENFVLQPGEKITPKWNVWDGPVIVTASGGTVYSTKRTVLNGSFNEFTGITSNHFNTTHYYPFYANGSGAGDWILIGNPSSSLTANVNIKIGLPSDDDYVDENFVLNPGEALTPSFPAWGSPVVITSDNNIYTTKRTLIGGSFNEMKGITDTAGNNKIKTFFY</sequence>
<comment type="caution">
    <text evidence="7">The sequence shown here is derived from an EMBL/GenBank/DDBJ whole genome shotgun (WGS) entry which is preliminary data.</text>
</comment>
<dbReference type="Proteomes" id="UP000783287">
    <property type="component" value="Unassembled WGS sequence"/>
</dbReference>
<feature type="active site" description="Charge relay system" evidence="5">
    <location>
        <position position="304"/>
    </location>
</feature>
<evidence type="ECO:0000256" key="2">
    <source>
        <dbReference type="ARBA" id="ARBA00022670"/>
    </source>
</evidence>
<proteinExistence type="inferred from homology"/>
<dbReference type="PROSITE" id="PS51892">
    <property type="entry name" value="SUBTILASE"/>
    <property type="match status" value="1"/>
</dbReference>
<feature type="active site" description="Charge relay system" evidence="5">
    <location>
        <position position="186"/>
    </location>
</feature>
<reference evidence="7" key="2">
    <citation type="journal article" date="2021" name="Microbiome">
        <title>Successional dynamics and alternative stable states in a saline activated sludge microbial community over 9 years.</title>
        <authorList>
            <person name="Wang Y."/>
            <person name="Ye J."/>
            <person name="Ju F."/>
            <person name="Liu L."/>
            <person name="Boyd J.A."/>
            <person name="Deng Y."/>
            <person name="Parks D.H."/>
            <person name="Jiang X."/>
            <person name="Yin X."/>
            <person name="Woodcroft B.J."/>
            <person name="Tyson G.W."/>
            <person name="Hugenholtz P."/>
            <person name="Polz M.F."/>
            <person name="Zhang T."/>
        </authorList>
    </citation>
    <scope>NUCLEOTIDE SEQUENCE</scope>
    <source>
        <strain evidence="7">HKST-UBA14</strain>
    </source>
</reference>
<comment type="similarity">
    <text evidence="1 5">Belongs to the peptidase S8 family.</text>
</comment>
<evidence type="ECO:0000256" key="5">
    <source>
        <dbReference type="PROSITE-ProRule" id="PRU01240"/>
    </source>
</evidence>
<feature type="domain" description="Peptidase S8/S53" evidence="6">
    <location>
        <begin position="178"/>
        <end position="533"/>
    </location>
</feature>
<accession>A0A955L610</accession>
<dbReference type="PANTHER" id="PTHR43806">
    <property type="entry name" value="PEPTIDASE S8"/>
    <property type="match status" value="1"/>
</dbReference>
<keyword evidence="4 5" id="KW-0720">Serine protease</keyword>
<dbReference type="InterPro" id="IPR022398">
    <property type="entry name" value="Peptidase_S8_His-AS"/>
</dbReference>
<dbReference type="PANTHER" id="PTHR43806:SF11">
    <property type="entry name" value="CEREVISIN-RELATED"/>
    <property type="match status" value="1"/>
</dbReference>
<dbReference type="SUPFAM" id="SSF52743">
    <property type="entry name" value="Subtilisin-like"/>
    <property type="match status" value="1"/>
</dbReference>
<dbReference type="GO" id="GO:0004252">
    <property type="term" value="F:serine-type endopeptidase activity"/>
    <property type="evidence" value="ECO:0007669"/>
    <property type="project" value="UniProtKB-UniRule"/>
</dbReference>
<evidence type="ECO:0000256" key="4">
    <source>
        <dbReference type="ARBA" id="ARBA00022825"/>
    </source>
</evidence>
<dbReference type="PROSITE" id="PS00138">
    <property type="entry name" value="SUBTILASE_SER"/>
    <property type="match status" value="1"/>
</dbReference>
<evidence type="ECO:0000256" key="3">
    <source>
        <dbReference type="ARBA" id="ARBA00022801"/>
    </source>
</evidence>